<dbReference type="EMBL" id="JACHIN010000015">
    <property type="protein sequence ID" value="MBB5083016.1"/>
    <property type="molecule type" value="Genomic_DNA"/>
</dbReference>
<dbReference type="RefSeq" id="WP_184971711.1">
    <property type="nucleotide sequence ID" value="NZ_JACHIN010000015.1"/>
</dbReference>
<gene>
    <name evidence="2" type="ORF">HNR40_008519</name>
</gene>
<keyword evidence="3" id="KW-1185">Reference proteome</keyword>
<name>A0A7W8ADD5_9ACTN</name>
<accession>A0A7W8ADD5</accession>
<protein>
    <submittedName>
        <fullName evidence="2">Uncharacterized protein</fullName>
    </submittedName>
</protein>
<reference evidence="2 3" key="1">
    <citation type="submission" date="2020-08" db="EMBL/GenBank/DDBJ databases">
        <title>Genomic Encyclopedia of Type Strains, Phase IV (KMG-IV): sequencing the most valuable type-strain genomes for metagenomic binning, comparative biology and taxonomic classification.</title>
        <authorList>
            <person name="Goeker M."/>
        </authorList>
    </citation>
    <scope>NUCLEOTIDE SEQUENCE [LARGE SCALE GENOMIC DNA]</scope>
    <source>
        <strain evidence="2 3">DSM 45385</strain>
    </source>
</reference>
<evidence type="ECO:0000313" key="3">
    <source>
        <dbReference type="Proteomes" id="UP000568380"/>
    </source>
</evidence>
<comment type="caution">
    <text evidence="2">The sequence shown here is derived from an EMBL/GenBank/DDBJ whole genome shotgun (WGS) entry which is preliminary data.</text>
</comment>
<evidence type="ECO:0000313" key="2">
    <source>
        <dbReference type="EMBL" id="MBB5083016.1"/>
    </source>
</evidence>
<dbReference type="Proteomes" id="UP000568380">
    <property type="component" value="Unassembled WGS sequence"/>
</dbReference>
<sequence length="199" mass="20755">MALVLGVLAGWFMLDRPDAGGGGSLPWAAAGDRKAVERSMSRSGAGAVVTDMPAVTDTPVVTGAPAVTGPPLVTETGAASQASAPEPSAIKGEGPHTDKKAAEHFRTRWGPGDPAVKHLKDIRTVGGYLRIYTDLPEEADNSKNALTLCERGLDYLREQGVTDPVVFVQAEFGENGNPILANILGPADTTCRVTHPDTD</sequence>
<dbReference type="AlphaFoldDB" id="A0A7W8ADD5"/>
<evidence type="ECO:0000256" key="1">
    <source>
        <dbReference type="SAM" id="MobiDB-lite"/>
    </source>
</evidence>
<feature type="compositionally biased region" description="Low complexity" evidence="1">
    <location>
        <begin position="78"/>
        <end position="89"/>
    </location>
</feature>
<proteinExistence type="predicted"/>
<feature type="region of interest" description="Disordered" evidence="1">
    <location>
        <begin position="62"/>
        <end position="96"/>
    </location>
</feature>
<organism evidence="2 3">
    <name type="scientific">Nonomuraea endophytica</name>
    <dbReference type="NCBI Taxonomy" id="714136"/>
    <lineage>
        <taxon>Bacteria</taxon>
        <taxon>Bacillati</taxon>
        <taxon>Actinomycetota</taxon>
        <taxon>Actinomycetes</taxon>
        <taxon>Streptosporangiales</taxon>
        <taxon>Streptosporangiaceae</taxon>
        <taxon>Nonomuraea</taxon>
    </lineage>
</organism>